<gene>
    <name evidence="1" type="ORF">OnM2_021011</name>
</gene>
<comment type="caution">
    <text evidence="1">The sequence shown here is derived from an EMBL/GenBank/DDBJ whole genome shotgun (WGS) entry which is preliminary data.</text>
</comment>
<protein>
    <submittedName>
        <fullName evidence="1">Uncharacterized protein</fullName>
    </submittedName>
</protein>
<dbReference type="Proteomes" id="UP000286134">
    <property type="component" value="Unassembled WGS sequence"/>
</dbReference>
<dbReference type="EMBL" id="MCFK01002120">
    <property type="protein sequence ID" value="RKF64117.1"/>
    <property type="molecule type" value="Genomic_DNA"/>
</dbReference>
<evidence type="ECO:0000313" key="2">
    <source>
        <dbReference type="Proteomes" id="UP000286134"/>
    </source>
</evidence>
<keyword evidence="2" id="KW-1185">Reference proteome</keyword>
<organism evidence="1 2">
    <name type="scientific">Erysiphe neolycopersici</name>
    <dbReference type="NCBI Taxonomy" id="212602"/>
    <lineage>
        <taxon>Eukaryota</taxon>
        <taxon>Fungi</taxon>
        <taxon>Dikarya</taxon>
        <taxon>Ascomycota</taxon>
        <taxon>Pezizomycotina</taxon>
        <taxon>Leotiomycetes</taxon>
        <taxon>Erysiphales</taxon>
        <taxon>Erysiphaceae</taxon>
        <taxon>Erysiphe</taxon>
    </lineage>
</organism>
<dbReference type="AlphaFoldDB" id="A0A420I373"/>
<reference evidence="1 2" key="1">
    <citation type="journal article" date="2018" name="BMC Genomics">
        <title>Comparative genome analyses reveal sequence features reflecting distinct modes of host-adaptation between dicot and monocot powdery mildew.</title>
        <authorList>
            <person name="Wu Y."/>
            <person name="Ma X."/>
            <person name="Pan Z."/>
            <person name="Kale S.D."/>
            <person name="Song Y."/>
            <person name="King H."/>
            <person name="Zhang Q."/>
            <person name="Presley C."/>
            <person name="Deng X."/>
            <person name="Wei C.I."/>
            <person name="Xiao S."/>
        </authorList>
    </citation>
    <scope>NUCLEOTIDE SEQUENCE [LARGE SCALE GENOMIC DNA]</scope>
    <source>
        <strain evidence="1">UMSG2</strain>
    </source>
</reference>
<sequence>MARLARLARVAFERANQHHNLSWARLAVAYIRLKLLELTDLPVALLSMSVMIYYDPQLCTMYMASSFGVFWRDPLKRPNSCSILENNANKI</sequence>
<accession>A0A420I373</accession>
<proteinExistence type="predicted"/>
<evidence type="ECO:0000313" key="1">
    <source>
        <dbReference type="EMBL" id="RKF64117.1"/>
    </source>
</evidence>
<name>A0A420I373_9PEZI</name>